<accession>X0ZZC9</accession>
<dbReference type="EMBL" id="BART01018458">
    <property type="protein sequence ID" value="GAG75210.1"/>
    <property type="molecule type" value="Genomic_DNA"/>
</dbReference>
<feature type="non-terminal residue" evidence="1">
    <location>
        <position position="1"/>
    </location>
</feature>
<organism evidence="1">
    <name type="scientific">marine sediment metagenome</name>
    <dbReference type="NCBI Taxonomy" id="412755"/>
    <lineage>
        <taxon>unclassified sequences</taxon>
        <taxon>metagenomes</taxon>
        <taxon>ecological metagenomes</taxon>
    </lineage>
</organism>
<evidence type="ECO:0008006" key="2">
    <source>
        <dbReference type="Google" id="ProtNLM"/>
    </source>
</evidence>
<protein>
    <recommendedName>
        <fullName evidence="2">Lysidine-tRNA(Ile) synthetase C-terminal domain-containing protein</fullName>
    </recommendedName>
</protein>
<reference evidence="1" key="1">
    <citation type="journal article" date="2014" name="Front. Microbiol.">
        <title>High frequency of phylogenetically diverse reductive dehalogenase-homologous genes in deep subseafloor sedimentary metagenomes.</title>
        <authorList>
            <person name="Kawai M."/>
            <person name="Futagami T."/>
            <person name="Toyoda A."/>
            <person name="Takaki Y."/>
            <person name="Nishi S."/>
            <person name="Hori S."/>
            <person name="Arai W."/>
            <person name="Tsubouchi T."/>
            <person name="Morono Y."/>
            <person name="Uchiyama I."/>
            <person name="Ito T."/>
            <person name="Fujiyama A."/>
            <person name="Inagaki F."/>
            <person name="Takami H."/>
        </authorList>
    </citation>
    <scope>NUCLEOTIDE SEQUENCE</scope>
    <source>
        <strain evidence="1">Expedition CK06-06</strain>
    </source>
</reference>
<evidence type="ECO:0000313" key="1">
    <source>
        <dbReference type="EMBL" id="GAG75210.1"/>
    </source>
</evidence>
<gene>
    <name evidence="1" type="ORF">S01H4_34841</name>
</gene>
<dbReference type="AlphaFoldDB" id="X0ZZC9"/>
<sequence length="38" mass="4529">YLVDSEKIVWIVGYRIDERVKVKPETRKVLIINVKELS</sequence>
<proteinExistence type="predicted"/>
<name>X0ZZC9_9ZZZZ</name>
<comment type="caution">
    <text evidence="1">The sequence shown here is derived from an EMBL/GenBank/DDBJ whole genome shotgun (WGS) entry which is preliminary data.</text>
</comment>